<reference evidence="2" key="1">
    <citation type="journal article" date="2021" name="ISME J.">
        <title>Genomic evolution of the class Acidithiobacillia: deep-branching Proteobacteria living in extreme acidic conditions.</title>
        <authorList>
            <person name="Moya-Beltran A."/>
            <person name="Beard S."/>
            <person name="Rojas-Villalobos C."/>
            <person name="Issotta F."/>
            <person name="Gallardo Y."/>
            <person name="Ulloa R."/>
            <person name="Giaveno A."/>
            <person name="Degli Esposti M."/>
            <person name="Johnson D.B."/>
            <person name="Quatrini R."/>
        </authorList>
    </citation>
    <scope>NUCLEOTIDE SEQUENCE</scope>
    <source>
        <strain evidence="2">VAN18-1</strain>
    </source>
</reference>
<sequence>MAVYNGDAFIEGQLKSISRQTVQPYELIITDDGSSDDTLGIISEFSEKCSFPVRVFRNSSRLGYRDNFIKAAYLCSGDIIAFSDQDDVWVHNKLEEQLGYFNKRDVQMVFHAYEKIDENGQPLGHMFPKMTRIIKFSRLHINPLFPIYGMSIMFRRDLLPSPRLINSRPADHNTETYLMAHDQWIPFLAGAFGEIVYIPNRLVQYRVHQGNTSGPQHERNIIDKIASLLNTNPDKKSCDYCRRISDMMRQRANYLQAFRHEGQKHFSRHALEAAIEHYEKLSYTWDQRSICYNPSQSARIRLWVYASLLLRAQYLFARRLGFGYAALAKDLMASMKLE</sequence>
<dbReference type="PANTHER" id="PTHR22916">
    <property type="entry name" value="GLYCOSYLTRANSFERASE"/>
    <property type="match status" value="1"/>
</dbReference>
<evidence type="ECO:0000313" key="3">
    <source>
        <dbReference type="Proteomes" id="UP001197378"/>
    </source>
</evidence>
<protein>
    <submittedName>
        <fullName evidence="2">Glycosyltransferase</fullName>
    </submittedName>
</protein>
<feature type="domain" description="Glycosyltransferase 2-like" evidence="1">
    <location>
        <begin position="1"/>
        <end position="157"/>
    </location>
</feature>
<dbReference type="EMBL" id="JAAXYO010000029">
    <property type="protein sequence ID" value="MBU2786955.1"/>
    <property type="molecule type" value="Genomic_DNA"/>
</dbReference>
<keyword evidence="3" id="KW-1185">Reference proteome</keyword>
<name>A0AAE2YMP9_9PROT</name>
<dbReference type="GO" id="GO:0016758">
    <property type="term" value="F:hexosyltransferase activity"/>
    <property type="evidence" value="ECO:0007669"/>
    <property type="project" value="UniProtKB-ARBA"/>
</dbReference>
<dbReference type="InterPro" id="IPR001173">
    <property type="entry name" value="Glyco_trans_2-like"/>
</dbReference>
<dbReference type="PANTHER" id="PTHR22916:SF3">
    <property type="entry name" value="UDP-GLCNAC:BETAGAL BETA-1,3-N-ACETYLGLUCOSAMINYLTRANSFERASE-LIKE PROTEIN 1"/>
    <property type="match status" value="1"/>
</dbReference>
<dbReference type="InterPro" id="IPR029044">
    <property type="entry name" value="Nucleotide-diphossugar_trans"/>
</dbReference>
<evidence type="ECO:0000259" key="1">
    <source>
        <dbReference type="Pfam" id="PF00535"/>
    </source>
</evidence>
<dbReference type="AlphaFoldDB" id="A0AAE2YMP9"/>
<comment type="caution">
    <text evidence="2">The sequence shown here is derived from an EMBL/GenBank/DDBJ whole genome shotgun (WGS) entry which is preliminary data.</text>
</comment>
<dbReference type="Gene3D" id="3.90.550.10">
    <property type="entry name" value="Spore Coat Polysaccharide Biosynthesis Protein SpsA, Chain A"/>
    <property type="match status" value="1"/>
</dbReference>
<dbReference type="SUPFAM" id="SSF53448">
    <property type="entry name" value="Nucleotide-diphospho-sugar transferases"/>
    <property type="match status" value="1"/>
</dbReference>
<gene>
    <name evidence="2" type="ORF">HFQ13_01775</name>
</gene>
<proteinExistence type="predicted"/>
<accession>A0AAE2YMP9</accession>
<evidence type="ECO:0000313" key="2">
    <source>
        <dbReference type="EMBL" id="MBU2786955.1"/>
    </source>
</evidence>
<organism evidence="2 3">
    <name type="scientific">Igneacidithiobacillus copahuensis</name>
    <dbReference type="NCBI Taxonomy" id="2724909"/>
    <lineage>
        <taxon>Bacteria</taxon>
        <taxon>Pseudomonadati</taxon>
        <taxon>Pseudomonadota</taxon>
        <taxon>Acidithiobacillia</taxon>
        <taxon>Acidithiobacillales</taxon>
        <taxon>Acidithiobacillaceae</taxon>
        <taxon>Igneacidithiobacillus</taxon>
    </lineage>
</organism>
<dbReference type="Proteomes" id="UP001197378">
    <property type="component" value="Unassembled WGS sequence"/>
</dbReference>
<dbReference type="Pfam" id="PF00535">
    <property type="entry name" value="Glycos_transf_2"/>
    <property type="match status" value="1"/>
</dbReference>